<dbReference type="Pfam" id="PF03602">
    <property type="entry name" value="Cons_hypoth95"/>
    <property type="match status" value="1"/>
</dbReference>
<dbReference type="Gene3D" id="3.40.50.150">
    <property type="entry name" value="Vaccinia Virus protein VP39"/>
    <property type="match status" value="1"/>
</dbReference>
<dbReference type="GO" id="GO:0031167">
    <property type="term" value="P:rRNA methylation"/>
    <property type="evidence" value="ECO:0007669"/>
    <property type="project" value="InterPro"/>
</dbReference>
<evidence type="ECO:0000256" key="2">
    <source>
        <dbReference type="ARBA" id="ARBA00022679"/>
    </source>
</evidence>
<reference evidence="3 4" key="1">
    <citation type="journal article" date="2013" name="PLoS ONE">
        <title>Bacterial endosymbiosis in a chordate host: long-term co-evolution and conservation of secondary metabolism.</title>
        <authorList>
            <person name="Kwan J.C."/>
            <person name="Schmidt E.W."/>
        </authorList>
    </citation>
    <scope>NUCLEOTIDE SEQUENCE [LARGE SCALE GENOMIC DNA]</scope>
    <source>
        <strain evidence="4">L6</strain>
    </source>
</reference>
<accession>W2UZK5</accession>
<dbReference type="EMBL" id="AXCJ01000005">
    <property type="protein sequence ID" value="ETO91404.1"/>
    <property type="molecule type" value="Genomic_DNA"/>
</dbReference>
<dbReference type="PANTHER" id="PTHR43542">
    <property type="entry name" value="METHYLTRANSFERASE"/>
    <property type="match status" value="1"/>
</dbReference>
<dbReference type="Proteomes" id="UP000018951">
    <property type="component" value="Unassembled WGS sequence"/>
</dbReference>
<dbReference type="GO" id="GO:0008168">
    <property type="term" value="F:methyltransferase activity"/>
    <property type="evidence" value="ECO:0007669"/>
    <property type="project" value="UniProtKB-KW"/>
</dbReference>
<proteinExistence type="predicted"/>
<keyword evidence="2" id="KW-0808">Transferase</keyword>
<evidence type="ECO:0000256" key="1">
    <source>
        <dbReference type="ARBA" id="ARBA00022603"/>
    </source>
</evidence>
<keyword evidence="1 3" id="KW-0489">Methyltransferase</keyword>
<name>W2UZK5_9RICK</name>
<dbReference type="CDD" id="cd02440">
    <property type="entry name" value="AdoMet_MTases"/>
    <property type="match status" value="1"/>
</dbReference>
<dbReference type="InterPro" id="IPR002052">
    <property type="entry name" value="DNA_methylase_N6_adenine_CS"/>
</dbReference>
<dbReference type="SUPFAM" id="SSF53335">
    <property type="entry name" value="S-adenosyl-L-methionine-dependent methyltransferases"/>
    <property type="match status" value="1"/>
</dbReference>
<comment type="caution">
    <text evidence="3">The sequence shown here is derived from an EMBL/GenBank/DDBJ whole genome shotgun (WGS) entry which is preliminary data.</text>
</comment>
<dbReference type="PROSITE" id="PS00092">
    <property type="entry name" value="N6_MTASE"/>
    <property type="match status" value="1"/>
</dbReference>
<dbReference type="InterPro" id="IPR029063">
    <property type="entry name" value="SAM-dependent_MTases_sf"/>
</dbReference>
<dbReference type="AlphaFoldDB" id="W2UZK5"/>
<evidence type="ECO:0000313" key="3">
    <source>
        <dbReference type="EMBL" id="ETO91404.1"/>
    </source>
</evidence>
<dbReference type="STRING" id="1401685.P857_319"/>
<evidence type="ECO:0000313" key="4">
    <source>
        <dbReference type="Proteomes" id="UP000018951"/>
    </source>
</evidence>
<sequence>MQNKIYNLVASKGIRPVMSKVRESVFSILESRNLVSGMKVLDLFCGIGTMGVESVNKGAQSVLFIDIDIEVVKQRIASLPSELKNRMLCMCADIIDLKVSRIKYDLIFVDPPYDRNVFTSILLILQENHYLNEGAIVVCFMRYNTMFSRLVKGYSLYDVRLYGMTKVVFVKYCEYKNESDDRRIDCYIE</sequence>
<dbReference type="InterPro" id="IPR004398">
    <property type="entry name" value="RNA_MeTrfase_RsmD"/>
</dbReference>
<dbReference type="PIRSF" id="PIRSF004553">
    <property type="entry name" value="CHP00095"/>
    <property type="match status" value="1"/>
</dbReference>
<organism evidence="3 4">
    <name type="scientific">Candidatus Xenolissoclinum pacificiensis L6</name>
    <dbReference type="NCBI Taxonomy" id="1401685"/>
    <lineage>
        <taxon>Bacteria</taxon>
        <taxon>Pseudomonadati</taxon>
        <taxon>Pseudomonadota</taxon>
        <taxon>Alphaproteobacteria</taxon>
        <taxon>Rickettsiales</taxon>
        <taxon>Anaplasmataceae</taxon>
        <taxon>Candidatus Xenolissoclinum</taxon>
    </lineage>
</organism>
<dbReference type="GO" id="GO:0003676">
    <property type="term" value="F:nucleic acid binding"/>
    <property type="evidence" value="ECO:0007669"/>
    <property type="project" value="InterPro"/>
</dbReference>
<protein>
    <submittedName>
        <fullName evidence="3">Methylase</fullName>
    </submittedName>
</protein>
<dbReference type="PANTHER" id="PTHR43542:SF1">
    <property type="entry name" value="METHYLTRANSFERASE"/>
    <property type="match status" value="1"/>
</dbReference>
<keyword evidence="4" id="KW-1185">Reference proteome</keyword>
<gene>
    <name evidence="3" type="ORF">P857_319</name>
</gene>